<evidence type="ECO:0000313" key="1">
    <source>
        <dbReference type="EnsemblMetazoa" id="PPA37923.1"/>
    </source>
</evidence>
<dbReference type="AlphaFoldDB" id="A0A2A6CS64"/>
<dbReference type="PANTHER" id="PTHR33435">
    <property type="entry name" value="PROTEIN CBG21870-RELATED"/>
    <property type="match status" value="1"/>
</dbReference>
<organism evidence="1 2">
    <name type="scientific">Pristionchus pacificus</name>
    <name type="common">Parasitic nematode worm</name>
    <dbReference type="NCBI Taxonomy" id="54126"/>
    <lineage>
        <taxon>Eukaryota</taxon>
        <taxon>Metazoa</taxon>
        <taxon>Ecdysozoa</taxon>
        <taxon>Nematoda</taxon>
        <taxon>Chromadorea</taxon>
        <taxon>Rhabditida</taxon>
        <taxon>Rhabditina</taxon>
        <taxon>Diplogasteromorpha</taxon>
        <taxon>Diplogasteroidea</taxon>
        <taxon>Neodiplogasteridae</taxon>
        <taxon>Pristionchus</taxon>
    </lineage>
</organism>
<sequence length="102" mass="11321">MRGTRAKGILGLPYHKVSTVDPELVPVNIDSIITRCKGPCYDEGLRREHEAVERCNCGIPRVFAREKGIDSSCPSSLLSFALRRIHEGRSLSSLKTLHSAFL</sequence>
<proteinExistence type="predicted"/>
<evidence type="ECO:0000313" key="2">
    <source>
        <dbReference type="Proteomes" id="UP000005239"/>
    </source>
</evidence>
<gene>
    <name evidence="1" type="primary">WBGene00276292</name>
</gene>
<dbReference type="PANTHER" id="PTHR33435:SF3">
    <property type="entry name" value="PROTEIN CBG21870"/>
    <property type="match status" value="1"/>
</dbReference>
<name>A0A2A6CS64_PRIPA</name>
<reference evidence="2" key="1">
    <citation type="journal article" date="2008" name="Nat. Genet.">
        <title>The Pristionchus pacificus genome provides a unique perspective on nematode lifestyle and parasitism.</title>
        <authorList>
            <person name="Dieterich C."/>
            <person name="Clifton S.W."/>
            <person name="Schuster L.N."/>
            <person name="Chinwalla A."/>
            <person name="Delehaunty K."/>
            <person name="Dinkelacker I."/>
            <person name="Fulton L."/>
            <person name="Fulton R."/>
            <person name="Godfrey J."/>
            <person name="Minx P."/>
            <person name="Mitreva M."/>
            <person name="Roeseler W."/>
            <person name="Tian H."/>
            <person name="Witte H."/>
            <person name="Yang S.P."/>
            <person name="Wilson R.K."/>
            <person name="Sommer R.J."/>
        </authorList>
    </citation>
    <scope>NUCLEOTIDE SEQUENCE [LARGE SCALE GENOMIC DNA]</scope>
    <source>
        <strain evidence="2">PS312</strain>
    </source>
</reference>
<dbReference type="Proteomes" id="UP000005239">
    <property type="component" value="Unassembled WGS sequence"/>
</dbReference>
<reference evidence="1" key="2">
    <citation type="submission" date="2022-06" db="UniProtKB">
        <authorList>
            <consortium name="EnsemblMetazoa"/>
        </authorList>
    </citation>
    <scope>IDENTIFICATION</scope>
    <source>
        <strain evidence="1">PS312</strain>
    </source>
</reference>
<accession>A0A2A6CS64</accession>
<dbReference type="EnsemblMetazoa" id="PPA37923.1">
    <property type="protein sequence ID" value="PPA37923.1"/>
    <property type="gene ID" value="WBGene00276292"/>
</dbReference>
<accession>A0A8R1UV94</accession>
<keyword evidence="2" id="KW-1185">Reference proteome</keyword>
<protein>
    <submittedName>
        <fullName evidence="1">Uncharacterized protein</fullName>
    </submittedName>
</protein>